<comment type="caution">
    <text evidence="3">The sequence shown here is derived from an EMBL/GenBank/DDBJ whole genome shotgun (WGS) entry which is preliminary data.</text>
</comment>
<reference evidence="3 4" key="1">
    <citation type="submission" date="2024-01" db="EMBL/GenBank/DDBJ databases">
        <title>Comparative Genomics of Leclercia adecarboxylata Strains Isolated from Several Sources.</title>
        <authorList>
            <person name="Yescas-Zazueta V."/>
            <person name="Balbuena-Alonso M.G."/>
            <person name="Valencia D."/>
            <person name="Mendez-Pfeiffer P.A."/>
            <person name="Ballesteros-Monrreal M.G."/>
            <person name="Rocha-Gracia R.D.C."/>
            <person name="Barrios-Villa E."/>
        </authorList>
    </citation>
    <scope>NUCLEOTIDE SEQUENCE [LARGE SCALE GENOMIC DNA]</scope>
    <source>
        <strain evidence="3 4">33MEM</strain>
    </source>
</reference>
<dbReference type="InterPro" id="IPR032466">
    <property type="entry name" value="Metal_Hydrolase"/>
</dbReference>
<dbReference type="RefSeq" id="WP_326293513.1">
    <property type="nucleotide sequence ID" value="NZ_JAYMCU010000415.1"/>
</dbReference>
<gene>
    <name evidence="3" type="ORF">VOF76_27540</name>
</gene>
<accession>A0ABU6IEA9</accession>
<dbReference type="InterPro" id="IPR013108">
    <property type="entry name" value="Amidohydro_3"/>
</dbReference>
<protein>
    <submittedName>
        <fullName evidence="3">Amidohydrolase family protein</fullName>
    </submittedName>
</protein>
<feature type="region of interest" description="Disordered" evidence="1">
    <location>
        <begin position="1"/>
        <end position="28"/>
    </location>
</feature>
<dbReference type="PANTHER" id="PTHR22642:SF21">
    <property type="entry name" value="PERIPLASMIC PROTEIN"/>
    <property type="match status" value="1"/>
</dbReference>
<feature type="non-terminal residue" evidence="3">
    <location>
        <position position="1"/>
    </location>
</feature>
<keyword evidence="4" id="KW-1185">Reference proteome</keyword>
<proteinExistence type="predicted"/>
<evidence type="ECO:0000313" key="4">
    <source>
        <dbReference type="Proteomes" id="UP001357437"/>
    </source>
</evidence>
<feature type="non-terminal residue" evidence="3">
    <location>
        <position position="211"/>
    </location>
</feature>
<dbReference type="SUPFAM" id="SSF51556">
    <property type="entry name" value="Metallo-dependent hydrolases"/>
    <property type="match status" value="1"/>
</dbReference>
<dbReference type="PANTHER" id="PTHR22642">
    <property type="entry name" value="IMIDAZOLONEPROPIONASE"/>
    <property type="match status" value="1"/>
</dbReference>
<dbReference type="SUPFAM" id="SSF51338">
    <property type="entry name" value="Composite domain of metallo-dependent hydrolases"/>
    <property type="match status" value="1"/>
</dbReference>
<dbReference type="Gene3D" id="3.20.20.140">
    <property type="entry name" value="Metal-dependent hydrolases"/>
    <property type="match status" value="1"/>
</dbReference>
<feature type="compositionally biased region" description="Basic and acidic residues" evidence="1">
    <location>
        <begin position="1"/>
        <end position="15"/>
    </location>
</feature>
<evidence type="ECO:0000313" key="3">
    <source>
        <dbReference type="EMBL" id="MEC3939852.1"/>
    </source>
</evidence>
<name>A0ABU6IEA9_9ENTR</name>
<organism evidence="3 4">
    <name type="scientific">Leclercia adecarboxylata</name>
    <dbReference type="NCBI Taxonomy" id="83655"/>
    <lineage>
        <taxon>Bacteria</taxon>
        <taxon>Pseudomonadati</taxon>
        <taxon>Pseudomonadota</taxon>
        <taxon>Gammaproteobacteria</taxon>
        <taxon>Enterobacterales</taxon>
        <taxon>Enterobacteriaceae</taxon>
        <taxon>Leclercia</taxon>
    </lineage>
</organism>
<dbReference type="InterPro" id="IPR011059">
    <property type="entry name" value="Metal-dep_hydrolase_composite"/>
</dbReference>
<dbReference type="Pfam" id="PF07969">
    <property type="entry name" value="Amidohydro_3"/>
    <property type="match status" value="1"/>
</dbReference>
<feature type="domain" description="Amidohydrolase 3" evidence="2">
    <location>
        <begin position="17"/>
        <end position="172"/>
    </location>
</feature>
<sequence>KGEGRKGGGEKEEKSKKRKRERSKELGGGIAVQHRMAFQGEYFAERYGIEATRHTPPVARMLETGVPVGLGTDTTRVASYNPWTALYWLVSGRTVGGMQMYDVNARLDRDTALMLWTQGSAWFSSEQGKKGQIKVGQLADMAVLSKDFFSVPEEEIKGIESVLTIVGGKIVYAAGSFSSDAPPAIPVLPEWSPVVKVPGHYRSAPPTAATR</sequence>
<evidence type="ECO:0000259" key="2">
    <source>
        <dbReference type="Pfam" id="PF07969"/>
    </source>
</evidence>
<dbReference type="EMBL" id="JAYMCU010000415">
    <property type="protein sequence ID" value="MEC3939852.1"/>
    <property type="molecule type" value="Genomic_DNA"/>
</dbReference>
<dbReference type="Proteomes" id="UP001357437">
    <property type="component" value="Unassembled WGS sequence"/>
</dbReference>
<dbReference type="Gene3D" id="2.30.40.10">
    <property type="entry name" value="Urease, subunit C, domain 1"/>
    <property type="match status" value="1"/>
</dbReference>
<evidence type="ECO:0000256" key="1">
    <source>
        <dbReference type="SAM" id="MobiDB-lite"/>
    </source>
</evidence>